<feature type="compositionally biased region" description="Basic residues" evidence="4">
    <location>
        <begin position="551"/>
        <end position="566"/>
    </location>
</feature>
<feature type="region of interest" description="Disordered" evidence="4">
    <location>
        <begin position="531"/>
        <end position="566"/>
    </location>
</feature>
<dbReference type="PANTHER" id="PTHR42855">
    <property type="entry name" value="ABC TRANSPORTER ATP-BINDING SUBUNIT"/>
    <property type="match status" value="1"/>
</dbReference>
<dbReference type="GO" id="GO:0005524">
    <property type="term" value="F:ATP binding"/>
    <property type="evidence" value="ECO:0007669"/>
    <property type="project" value="UniProtKB-KW"/>
</dbReference>
<reference evidence="6 7" key="1">
    <citation type="submission" date="2017-03" db="EMBL/GenBank/DDBJ databases">
        <authorList>
            <person name="Afonso C.L."/>
            <person name="Miller P.J."/>
            <person name="Scott M.A."/>
            <person name="Spackman E."/>
            <person name="Goraichik I."/>
            <person name="Dimitrov K.M."/>
            <person name="Suarez D.L."/>
            <person name="Swayne D.E."/>
        </authorList>
    </citation>
    <scope>NUCLEOTIDE SEQUENCE [LARGE SCALE GENOMIC DNA]</scope>
    <source>
        <strain evidence="6">PRJEB14757</strain>
    </source>
</reference>
<dbReference type="Pfam" id="PF16326">
    <property type="entry name" value="ABC_tran_CTD"/>
    <property type="match status" value="1"/>
</dbReference>
<dbReference type="InterPro" id="IPR017871">
    <property type="entry name" value="ABC_transporter-like_CS"/>
</dbReference>
<dbReference type="PROSITE" id="PS50893">
    <property type="entry name" value="ABC_TRANSPORTER_2"/>
    <property type="match status" value="2"/>
</dbReference>
<dbReference type="Pfam" id="PF00005">
    <property type="entry name" value="ABC_tran"/>
    <property type="match status" value="2"/>
</dbReference>
<dbReference type="Proteomes" id="UP000191931">
    <property type="component" value="Unassembled WGS sequence"/>
</dbReference>
<feature type="domain" description="ABC transporter" evidence="5">
    <location>
        <begin position="315"/>
        <end position="538"/>
    </location>
</feature>
<evidence type="ECO:0000256" key="1">
    <source>
        <dbReference type="ARBA" id="ARBA00022741"/>
    </source>
</evidence>
<dbReference type="InterPro" id="IPR003593">
    <property type="entry name" value="AAA+_ATPase"/>
</dbReference>
<accession>A0A1W1H854</accession>
<evidence type="ECO:0000313" key="6">
    <source>
        <dbReference type="EMBL" id="SLM28558.1"/>
    </source>
</evidence>
<name>A0A1W1H854_9BACT</name>
<dbReference type="PROSITE" id="PS00211">
    <property type="entry name" value="ABC_TRANSPORTER_1"/>
    <property type="match status" value="2"/>
</dbReference>
<dbReference type="InterPro" id="IPR051309">
    <property type="entry name" value="ABCF_ATPase"/>
</dbReference>
<keyword evidence="2 6" id="KW-0067">ATP-binding</keyword>
<dbReference type="Gene3D" id="1.10.287.380">
    <property type="entry name" value="Valyl-tRNA synthetase, C-terminal domain"/>
    <property type="match status" value="1"/>
</dbReference>
<dbReference type="GO" id="GO:0003677">
    <property type="term" value="F:DNA binding"/>
    <property type="evidence" value="ECO:0007669"/>
    <property type="project" value="InterPro"/>
</dbReference>
<dbReference type="EMBL" id="FWEV01000046">
    <property type="protein sequence ID" value="SLM28558.1"/>
    <property type="molecule type" value="Genomic_DNA"/>
</dbReference>
<feature type="domain" description="ABC transporter" evidence="5">
    <location>
        <begin position="5"/>
        <end position="225"/>
    </location>
</feature>
<organism evidence="6 7">
    <name type="scientific">Desulfamplus magnetovallimortis</name>
    <dbReference type="NCBI Taxonomy" id="1246637"/>
    <lineage>
        <taxon>Bacteria</taxon>
        <taxon>Pseudomonadati</taxon>
        <taxon>Thermodesulfobacteriota</taxon>
        <taxon>Desulfobacteria</taxon>
        <taxon>Desulfobacterales</taxon>
        <taxon>Desulfobacteraceae</taxon>
        <taxon>Desulfamplus</taxon>
    </lineage>
</organism>
<dbReference type="SUPFAM" id="SSF52540">
    <property type="entry name" value="P-loop containing nucleoside triphosphate hydrolases"/>
    <property type="match status" value="2"/>
</dbReference>
<protein>
    <submittedName>
        <fullName evidence="6">ABC-type transporter, ATP-binding protein (ATPase)</fullName>
        <ecNumber evidence="6">3.6.3.41</ecNumber>
    </submittedName>
</protein>
<keyword evidence="7" id="KW-1185">Reference proteome</keyword>
<feature type="compositionally biased region" description="Polar residues" evidence="4">
    <location>
        <begin position="537"/>
        <end position="546"/>
    </location>
</feature>
<dbReference type="InterPro" id="IPR003439">
    <property type="entry name" value="ABC_transporter-like_ATP-bd"/>
</dbReference>
<evidence type="ECO:0000313" key="7">
    <source>
        <dbReference type="Proteomes" id="UP000191931"/>
    </source>
</evidence>
<keyword evidence="3" id="KW-0175">Coiled coil</keyword>
<evidence type="ECO:0000256" key="2">
    <source>
        <dbReference type="ARBA" id="ARBA00022840"/>
    </source>
</evidence>
<dbReference type="Gene3D" id="3.40.50.300">
    <property type="entry name" value="P-loop containing nucleotide triphosphate hydrolases"/>
    <property type="match status" value="2"/>
</dbReference>
<keyword evidence="6" id="KW-0378">Hydrolase</keyword>
<keyword evidence="1" id="KW-0547">Nucleotide-binding</keyword>
<evidence type="ECO:0000256" key="3">
    <source>
        <dbReference type="SAM" id="Coils"/>
    </source>
</evidence>
<feature type="coiled-coil region" evidence="3">
    <location>
        <begin position="569"/>
        <end position="636"/>
    </location>
</feature>
<dbReference type="SMART" id="SM00382">
    <property type="entry name" value="AAA"/>
    <property type="match status" value="2"/>
</dbReference>
<dbReference type="InterPro" id="IPR032524">
    <property type="entry name" value="ABC_tran_C"/>
</dbReference>
<dbReference type="AlphaFoldDB" id="A0A1W1H854"/>
<dbReference type="InterPro" id="IPR037118">
    <property type="entry name" value="Val-tRNA_synth_C_sf"/>
</dbReference>
<dbReference type="EC" id="3.6.3.41" evidence="6"/>
<sequence length="639" mass="72193">MTLLFSYKSLYKTYGEDNLFEDLSFNVKALEKLGLIGSNGSGKSTLLKLVADRASADGGERYLKQLTRLVYLPQEDELEPDKSIEETLMEALSHEPVDDQEKFRRIKRMLGRSGFENEHALCKTLSGGWKKRLAISRALCLEPDLLLLDEPTNHLDINGILWLEEILGGGDFAFVVVSHDRCFLENVCHRIMEIGKCYPEGYLAANGGYKHFMQQRETLLDAQLKQEEILSNKMRRETAWLNQGAKARTTKAKYRIDQAEQLRLELSRVKHRNRQTGTVDIDFHTTDRKTRQLLVCHNVGKSVALSNRINDGESTPDKNIFNSVGNNSAGNRTLFRNITLKLLPGTRLGLMGENGSGKTTFMQILENIVEPDEGTVKRAENLKIAVFDQNRSRLDPDMTLKDALSPAGDAVVYKGKSLHVVSWAKKFLFTPDQLTLPIRRLSGGEKARILIAELMLKPADILLLDEPTNDLDIPSLEVLEESLLEFPGAVVIVTHDRFLLDRIATSVLYLDGIGGAYIFADYRQCLERQKESKKATSKSVKNSDNPDTLKAAKHKNGSSSKNKKGKAFSYKHKFELEQMEEKIMEAEAQLENLQSRIQEPDVTDNPEELAKVCSMLNDAQETVNNLYERWEELENLKTA</sequence>
<dbReference type="CDD" id="cd03221">
    <property type="entry name" value="ABCF_EF-3"/>
    <property type="match status" value="1"/>
</dbReference>
<dbReference type="PANTHER" id="PTHR42855:SF1">
    <property type="entry name" value="ABC TRANSPORTER DOMAIN-CONTAINING PROTEIN"/>
    <property type="match status" value="1"/>
</dbReference>
<dbReference type="GO" id="GO:0016887">
    <property type="term" value="F:ATP hydrolysis activity"/>
    <property type="evidence" value="ECO:0007669"/>
    <property type="project" value="InterPro"/>
</dbReference>
<proteinExistence type="predicted"/>
<evidence type="ECO:0000256" key="4">
    <source>
        <dbReference type="SAM" id="MobiDB-lite"/>
    </source>
</evidence>
<dbReference type="STRING" id="1246637.MTBBW1_140004"/>
<evidence type="ECO:0000259" key="5">
    <source>
        <dbReference type="PROSITE" id="PS50893"/>
    </source>
</evidence>
<dbReference type="InterPro" id="IPR027417">
    <property type="entry name" value="P-loop_NTPase"/>
</dbReference>
<gene>
    <name evidence="6" type="ORF">MTBBW1_140004</name>
</gene>
<dbReference type="RefSeq" id="WP_080798943.1">
    <property type="nucleotide sequence ID" value="NZ_LT828540.1"/>
</dbReference>